<accession>A0A127Q316</accession>
<dbReference type="KEGG" id="cpra:CPter91_1842"/>
<reference evidence="1 2" key="1">
    <citation type="submission" date="2015-11" db="EMBL/GenBank/DDBJ databases">
        <title>Exploring the genomic traits of fungus-feeding bacterial genus Collimonas.</title>
        <authorList>
            <person name="Song C."/>
            <person name="Schmidt R."/>
            <person name="de Jager V."/>
            <person name="Krzyzanowska D."/>
            <person name="Jongedijk E."/>
            <person name="Cankar K."/>
            <person name="Beekwilder J."/>
            <person name="van Veen A."/>
            <person name="de Boer W."/>
            <person name="van Veen J.A."/>
            <person name="Garbeva P."/>
        </authorList>
    </citation>
    <scope>NUCLEOTIDE SEQUENCE [LARGE SCALE GENOMIC DNA]</scope>
    <source>
        <strain evidence="1 2">Ter91</strain>
    </source>
</reference>
<gene>
    <name evidence="1" type="ORF">CPter91_1842</name>
</gene>
<evidence type="ECO:0000313" key="1">
    <source>
        <dbReference type="EMBL" id="AMP04215.1"/>
    </source>
</evidence>
<name>A0A127Q316_9BURK</name>
<dbReference type="EMBL" id="CP013234">
    <property type="protein sequence ID" value="AMP04215.1"/>
    <property type="molecule type" value="Genomic_DNA"/>
</dbReference>
<dbReference type="Proteomes" id="UP000074561">
    <property type="component" value="Chromosome"/>
</dbReference>
<dbReference type="PATRIC" id="fig|279113.9.peg.1832"/>
<proteinExistence type="predicted"/>
<sequence>MFLADFIPAQFANAFAARQHRPFSALLLAGAYGNPLRNLFQAMPQ</sequence>
<organism evidence="1 2">
    <name type="scientific">Collimonas pratensis</name>
    <dbReference type="NCBI Taxonomy" id="279113"/>
    <lineage>
        <taxon>Bacteria</taxon>
        <taxon>Pseudomonadati</taxon>
        <taxon>Pseudomonadota</taxon>
        <taxon>Betaproteobacteria</taxon>
        <taxon>Burkholderiales</taxon>
        <taxon>Oxalobacteraceae</taxon>
        <taxon>Collimonas</taxon>
    </lineage>
</organism>
<dbReference type="STRING" id="279113.CPter91_1842"/>
<dbReference type="AlphaFoldDB" id="A0A127Q316"/>
<evidence type="ECO:0000313" key="2">
    <source>
        <dbReference type="Proteomes" id="UP000074561"/>
    </source>
</evidence>
<protein>
    <submittedName>
        <fullName evidence="1">Uncharacterized protein</fullName>
    </submittedName>
</protein>